<sequence>MGREGVRSVLDSQARAHHVLLRVQRRLGESVRSYSRINLRMAVSTEQKESYRMSAIQNLHSFDPFADASKGDDLLPAGTEDYIHIRIKQRNGRKTLTTVQGIADDYNKKKLVKAFKKKFACNGTVIEHPEYGEVIQLQGGQRKNICQFLLEIGLAKDDQLRVHGF</sequence>
<dbReference type="NCBIfam" id="TIGR01160">
    <property type="entry name" value="SUI1_MOF2"/>
    <property type="match status" value="1"/>
</dbReference>
<keyword evidence="5" id="KW-0007">Acetylation</keyword>
<name>A0A8C0PL94_CANLF</name>
<evidence type="ECO:0000259" key="6">
    <source>
        <dbReference type="PROSITE" id="PS50296"/>
    </source>
</evidence>
<dbReference type="PANTHER" id="PTHR10388">
    <property type="entry name" value="EUKARYOTIC TRANSLATION INITIATION FACTOR SUI1"/>
    <property type="match status" value="1"/>
</dbReference>
<accession>A0A8C0PL94</accession>
<comment type="similarity">
    <text evidence="1">Belongs to the SUI1 family.</text>
</comment>
<proteinExistence type="inferred from homology"/>
<evidence type="ECO:0000256" key="5">
    <source>
        <dbReference type="ARBA" id="ARBA00022990"/>
    </source>
</evidence>
<evidence type="ECO:0000256" key="4">
    <source>
        <dbReference type="ARBA" id="ARBA00022917"/>
    </source>
</evidence>
<evidence type="ECO:0000256" key="2">
    <source>
        <dbReference type="ARBA" id="ARBA00022540"/>
    </source>
</evidence>
<dbReference type="Pfam" id="PF01253">
    <property type="entry name" value="SUI1"/>
    <property type="match status" value="1"/>
</dbReference>
<dbReference type="GO" id="GO:0010468">
    <property type="term" value="P:regulation of gene expression"/>
    <property type="evidence" value="ECO:0007669"/>
    <property type="project" value="UniProtKB-ARBA"/>
</dbReference>
<evidence type="ECO:0000313" key="7">
    <source>
        <dbReference type="Ensembl" id="ENSCAFP00030039864.1"/>
    </source>
</evidence>
<feature type="domain" description="SUI1" evidence="6">
    <location>
        <begin position="83"/>
        <end position="153"/>
    </location>
</feature>
<dbReference type="SUPFAM" id="SSF55159">
    <property type="entry name" value="eIF1-like"/>
    <property type="match status" value="1"/>
</dbReference>
<dbReference type="Proteomes" id="UP000694429">
    <property type="component" value="Chromosome 32"/>
</dbReference>
<evidence type="ECO:0000313" key="8">
    <source>
        <dbReference type="Proteomes" id="UP000694429"/>
    </source>
</evidence>
<dbReference type="FunFam" id="3.30.780.10:FF:000003">
    <property type="entry name" value="Eukaryotic translation initiation factor 1b"/>
    <property type="match status" value="1"/>
</dbReference>
<dbReference type="PROSITE" id="PS50296">
    <property type="entry name" value="SUI1"/>
    <property type="match status" value="1"/>
</dbReference>
<dbReference type="GO" id="GO:0080090">
    <property type="term" value="P:regulation of primary metabolic process"/>
    <property type="evidence" value="ECO:0007669"/>
    <property type="project" value="UniProtKB-ARBA"/>
</dbReference>
<keyword evidence="4" id="KW-0648">Protein biosynthesis</keyword>
<dbReference type="InterPro" id="IPR005874">
    <property type="entry name" value="SUI1_euk"/>
</dbReference>
<organism evidence="7 8">
    <name type="scientific">Canis lupus familiaris</name>
    <name type="common">Dog</name>
    <name type="synonym">Canis familiaris</name>
    <dbReference type="NCBI Taxonomy" id="9615"/>
    <lineage>
        <taxon>Eukaryota</taxon>
        <taxon>Metazoa</taxon>
        <taxon>Chordata</taxon>
        <taxon>Craniata</taxon>
        <taxon>Vertebrata</taxon>
        <taxon>Euteleostomi</taxon>
        <taxon>Mammalia</taxon>
        <taxon>Eutheria</taxon>
        <taxon>Laurasiatheria</taxon>
        <taxon>Carnivora</taxon>
        <taxon>Caniformia</taxon>
        <taxon>Canidae</taxon>
        <taxon>Canis</taxon>
    </lineage>
</organism>
<dbReference type="Ensembl" id="ENSCAFT00030045640.1">
    <property type="protein sequence ID" value="ENSCAFP00030039864.1"/>
    <property type="gene ID" value="ENSCAFG00030024786.1"/>
</dbReference>
<dbReference type="InterPro" id="IPR001950">
    <property type="entry name" value="SUI1"/>
</dbReference>
<protein>
    <recommendedName>
        <fullName evidence="6">SUI1 domain-containing protein</fullName>
    </recommendedName>
</protein>
<evidence type="ECO:0000256" key="1">
    <source>
        <dbReference type="ARBA" id="ARBA00005422"/>
    </source>
</evidence>
<dbReference type="InterPro" id="IPR036877">
    <property type="entry name" value="SUI1_dom_sf"/>
</dbReference>
<reference evidence="7" key="1">
    <citation type="submission" date="2019-03" db="EMBL/GenBank/DDBJ databases">
        <authorList>
            <person name="Warren W.C."/>
            <person name="Johnson G.S."/>
        </authorList>
    </citation>
    <scope>NUCLEOTIDE SEQUENCE [LARGE SCALE GENOMIC DNA]</scope>
    <source>
        <strain evidence="7">Basenji</strain>
    </source>
</reference>
<keyword evidence="2" id="KW-0396">Initiation factor</keyword>
<dbReference type="CDD" id="cd11566">
    <property type="entry name" value="eIF1_SUI1"/>
    <property type="match status" value="1"/>
</dbReference>
<dbReference type="Gene3D" id="3.30.780.10">
    <property type="entry name" value="SUI1-like domain"/>
    <property type="match status" value="1"/>
</dbReference>
<dbReference type="GO" id="GO:0003743">
    <property type="term" value="F:translation initiation factor activity"/>
    <property type="evidence" value="ECO:0007669"/>
    <property type="project" value="UniProtKB-KW"/>
</dbReference>
<dbReference type="AlphaFoldDB" id="A0A8C0PL94"/>
<evidence type="ECO:0000256" key="3">
    <source>
        <dbReference type="ARBA" id="ARBA00022553"/>
    </source>
</evidence>
<reference evidence="7" key="2">
    <citation type="submission" date="2025-08" db="UniProtKB">
        <authorList>
            <consortium name="Ensembl"/>
        </authorList>
    </citation>
    <scope>IDENTIFICATION</scope>
</reference>
<keyword evidence="3" id="KW-0597">Phosphoprotein</keyword>